<dbReference type="AlphaFoldDB" id="B3RWU2"/>
<dbReference type="HOGENOM" id="CLU_1013114_0_0_1"/>
<proteinExistence type="predicted"/>
<organism evidence="1 2">
    <name type="scientific">Trichoplax adhaerens</name>
    <name type="common">Trichoplax reptans</name>
    <dbReference type="NCBI Taxonomy" id="10228"/>
    <lineage>
        <taxon>Eukaryota</taxon>
        <taxon>Metazoa</taxon>
        <taxon>Placozoa</taxon>
        <taxon>Uniplacotomia</taxon>
        <taxon>Trichoplacea</taxon>
        <taxon>Trichoplacidae</taxon>
        <taxon>Trichoplax</taxon>
    </lineage>
</organism>
<keyword evidence="2" id="KW-1185">Reference proteome</keyword>
<evidence type="ECO:0000313" key="2">
    <source>
        <dbReference type="Proteomes" id="UP000009022"/>
    </source>
</evidence>
<evidence type="ECO:0000313" key="1">
    <source>
        <dbReference type="EMBL" id="EDV24760.1"/>
    </source>
</evidence>
<dbReference type="RefSeq" id="XP_002112650.1">
    <property type="nucleotide sequence ID" value="XM_002112614.1"/>
</dbReference>
<dbReference type="InParanoid" id="B3RWU2"/>
<sequence>MSIAYENQFIYDEAITTYQRPFLFNRKHLGGRSLHVGTYVATYKKNICCSDRHQFKIAEARESYNLARRTGIMSETCLDYAITEFKLNQIEKEFVLQLMESYNIISKIDDEHEDDEATALNRLYFIPYLLNSYADELDLSGYSVSDCLYIGYNKCFVPYIPNGIFYCLLSACLKMWNNRRVKLYYQCAKFFPLDDYYYAIVRKEKSYISLQYCYQEINDVEILKLISQKVEISIHQKRPYNTIKEKFYKIMNERMPKYANLPCQFSMFDVANAIK</sequence>
<dbReference type="KEGG" id="tad:TRIADDRAFT_56877"/>
<gene>
    <name evidence="1" type="ORF">TRIADDRAFT_56877</name>
</gene>
<dbReference type="OrthoDB" id="5977318at2759"/>
<accession>B3RWU2</accession>
<dbReference type="GeneID" id="6754290"/>
<name>B3RWU2_TRIAD</name>
<dbReference type="Proteomes" id="UP000009022">
    <property type="component" value="Unassembled WGS sequence"/>
</dbReference>
<reference evidence="1 2" key="1">
    <citation type="journal article" date="2008" name="Nature">
        <title>The Trichoplax genome and the nature of placozoans.</title>
        <authorList>
            <person name="Srivastava M."/>
            <person name="Begovic E."/>
            <person name="Chapman J."/>
            <person name="Putnam N.H."/>
            <person name="Hellsten U."/>
            <person name="Kawashima T."/>
            <person name="Kuo A."/>
            <person name="Mitros T."/>
            <person name="Salamov A."/>
            <person name="Carpenter M.L."/>
            <person name="Signorovitch A.Y."/>
            <person name="Moreno M.A."/>
            <person name="Kamm K."/>
            <person name="Grimwood J."/>
            <person name="Schmutz J."/>
            <person name="Shapiro H."/>
            <person name="Grigoriev I.V."/>
            <person name="Buss L.W."/>
            <person name="Schierwater B."/>
            <person name="Dellaporta S.L."/>
            <person name="Rokhsar D.S."/>
        </authorList>
    </citation>
    <scope>NUCLEOTIDE SEQUENCE [LARGE SCALE GENOMIC DNA]</scope>
    <source>
        <strain evidence="1 2">Grell-BS-1999</strain>
    </source>
</reference>
<dbReference type="PhylomeDB" id="B3RWU2"/>
<dbReference type="CTD" id="6754290"/>
<dbReference type="EMBL" id="DS985245">
    <property type="protein sequence ID" value="EDV24760.1"/>
    <property type="molecule type" value="Genomic_DNA"/>
</dbReference>
<protein>
    <submittedName>
        <fullName evidence="1">Uncharacterized protein</fullName>
    </submittedName>
</protein>